<keyword evidence="3" id="KW-1185">Reference proteome</keyword>
<dbReference type="SUPFAM" id="SSF52833">
    <property type="entry name" value="Thioredoxin-like"/>
    <property type="match status" value="1"/>
</dbReference>
<dbReference type="InterPro" id="IPR001853">
    <property type="entry name" value="DSBA-like_thioredoxin_dom"/>
</dbReference>
<proteinExistence type="predicted"/>
<feature type="domain" description="DSBA-like thioredoxin" evidence="1">
    <location>
        <begin position="8"/>
        <end position="183"/>
    </location>
</feature>
<gene>
    <name evidence="2" type="ORF">N5A92_01735</name>
</gene>
<dbReference type="RefSeq" id="WP_260900093.1">
    <property type="nucleotide sequence ID" value="NZ_JAOCZP010000001.1"/>
</dbReference>
<dbReference type="Gene3D" id="3.40.30.10">
    <property type="entry name" value="Glutaredoxin"/>
    <property type="match status" value="1"/>
</dbReference>
<protein>
    <submittedName>
        <fullName evidence="2">DsbA family protein</fullName>
    </submittedName>
</protein>
<sequence>MTQFTYIYDTYCGWCYGASNVIGALIDSGAEVQLMHRHLFQGPNAHRMADGFGQTALQYDRRIAGLTGMEFSQRYADNVLLNAEEILDSSKTAQAAALVHDKGAKAEFALAKALQKARYVDGKPAVDEQPVYEALKAAGVTEELSGGKARAAEISSEAARILSRVGARGVPALLMHKDGQTRVISVADYYDNPAAVTALAA</sequence>
<accession>A0ABT2LGW7</accession>
<dbReference type="Pfam" id="PF01323">
    <property type="entry name" value="DSBA"/>
    <property type="match status" value="1"/>
</dbReference>
<evidence type="ECO:0000313" key="2">
    <source>
        <dbReference type="EMBL" id="MCT7373766.1"/>
    </source>
</evidence>
<comment type="caution">
    <text evidence="2">The sequence shown here is derived from an EMBL/GenBank/DDBJ whole genome shotgun (WGS) entry which is preliminary data.</text>
</comment>
<dbReference type="EMBL" id="JAOCZP010000001">
    <property type="protein sequence ID" value="MCT7373766.1"/>
    <property type="molecule type" value="Genomic_DNA"/>
</dbReference>
<dbReference type="InterPro" id="IPR036249">
    <property type="entry name" value="Thioredoxin-like_sf"/>
</dbReference>
<dbReference type="Proteomes" id="UP001320831">
    <property type="component" value="Unassembled WGS sequence"/>
</dbReference>
<evidence type="ECO:0000259" key="1">
    <source>
        <dbReference type="Pfam" id="PF01323"/>
    </source>
</evidence>
<evidence type="ECO:0000313" key="3">
    <source>
        <dbReference type="Proteomes" id="UP001320831"/>
    </source>
</evidence>
<name>A0ABT2LGW7_9HYPH</name>
<reference evidence="2 3" key="1">
    <citation type="submission" date="2022-09" db="EMBL/GenBank/DDBJ databases">
        <title>Chelativorans salina sp. nov., a novel slightly halophilic bacterium isolated from a saline lake sediment enrichment.</title>
        <authorList>
            <person name="Gao L."/>
            <person name="Fang B.-Z."/>
            <person name="Li W.-J."/>
        </authorList>
    </citation>
    <scope>NUCLEOTIDE SEQUENCE [LARGE SCALE GENOMIC DNA]</scope>
    <source>
        <strain evidence="2 3">EGI FJ00035</strain>
    </source>
</reference>
<organism evidence="2 3">
    <name type="scientific">Chelativorans salis</name>
    <dbReference type="NCBI Taxonomy" id="2978478"/>
    <lineage>
        <taxon>Bacteria</taxon>
        <taxon>Pseudomonadati</taxon>
        <taxon>Pseudomonadota</taxon>
        <taxon>Alphaproteobacteria</taxon>
        <taxon>Hyphomicrobiales</taxon>
        <taxon>Phyllobacteriaceae</taxon>
        <taxon>Chelativorans</taxon>
    </lineage>
</organism>